<dbReference type="RefSeq" id="WP_311592760.1">
    <property type="nucleotide sequence ID" value="NZ_JAVRHV010000002.1"/>
</dbReference>
<dbReference type="SUPFAM" id="SSF56601">
    <property type="entry name" value="beta-lactamase/transpeptidase-like"/>
    <property type="match status" value="1"/>
</dbReference>
<proteinExistence type="predicted"/>
<dbReference type="GO" id="GO:0016787">
    <property type="term" value="F:hydrolase activity"/>
    <property type="evidence" value="ECO:0007669"/>
    <property type="project" value="UniProtKB-KW"/>
</dbReference>
<comment type="caution">
    <text evidence="2">The sequence shown here is derived from an EMBL/GenBank/DDBJ whole genome shotgun (WGS) entry which is preliminary data.</text>
</comment>
<keyword evidence="2" id="KW-0378">Hydrolase</keyword>
<evidence type="ECO:0000313" key="3">
    <source>
        <dbReference type="Proteomes" id="UP001252186"/>
    </source>
</evidence>
<dbReference type="Gene3D" id="3.40.710.10">
    <property type="entry name" value="DD-peptidase/beta-lactamase superfamily"/>
    <property type="match status" value="1"/>
</dbReference>
<dbReference type="InterPro" id="IPR012338">
    <property type="entry name" value="Beta-lactam/transpept-like"/>
</dbReference>
<sequence length="414" mass="47855">MNKYLKFTVIGLIVFLSGFIIATSNNQISDDTEESNIKPVEEKNEHFSIDLQYYPEEKTKKVNHKLDSLFKRIHKRHDFHGSVLVAQQGKVIFKGNYGFANFSKKTKIDSNSIFQLASVSKQFTAGAIMILRDREMLKLSDTITEYFPDFPYKEVTVNHLLNHTAGLPNYFWIAEHKWKKDLAPTNSEMLELMNTAGVNRFFRPGRKFDYSNSAYFVLASLIEKVSKQSYATFLRENIFNPLQMHNSYAYSFEHDAVHTNQLDGYRLYRGWRHAKIRGTVNDGVVGDKNIYSTAEDLYKWITGLNSGKLISEESLNLMYSNGETRYGRKIPYGFGFRLDFKNNEKRIYHYGRWNGFSTALTQFTDEDLVVIALDHSSFRSMTYLNKSVKKIVLNNFKPDINDLIYADSGTSTAN</sequence>
<keyword evidence="3" id="KW-1185">Reference proteome</keyword>
<dbReference type="Pfam" id="PF00144">
    <property type="entry name" value="Beta-lactamase"/>
    <property type="match status" value="1"/>
</dbReference>
<reference evidence="2 3" key="1">
    <citation type="submission" date="2023-09" db="EMBL/GenBank/DDBJ databases">
        <authorList>
            <person name="Rey-Velasco X."/>
        </authorList>
    </citation>
    <scope>NUCLEOTIDE SEQUENCE [LARGE SCALE GENOMIC DNA]</scope>
    <source>
        <strain evidence="2 3">P050</strain>
    </source>
</reference>
<evidence type="ECO:0000259" key="1">
    <source>
        <dbReference type="Pfam" id="PF00144"/>
    </source>
</evidence>
<dbReference type="EC" id="3.1.1.103" evidence="2"/>
<dbReference type="InterPro" id="IPR001466">
    <property type="entry name" value="Beta-lactam-related"/>
</dbReference>
<evidence type="ECO:0000313" key="2">
    <source>
        <dbReference type="EMBL" id="MDT0552821.1"/>
    </source>
</evidence>
<dbReference type="Proteomes" id="UP001252186">
    <property type="component" value="Unassembled WGS sequence"/>
</dbReference>
<feature type="domain" description="Beta-lactamase-related" evidence="1">
    <location>
        <begin position="67"/>
        <end position="373"/>
    </location>
</feature>
<dbReference type="EMBL" id="JAVRHV010000002">
    <property type="protein sequence ID" value="MDT0552821.1"/>
    <property type="molecule type" value="Genomic_DNA"/>
</dbReference>
<dbReference type="PANTHER" id="PTHR46825">
    <property type="entry name" value="D-ALANYL-D-ALANINE-CARBOXYPEPTIDASE/ENDOPEPTIDASE AMPH"/>
    <property type="match status" value="1"/>
</dbReference>
<gene>
    <name evidence="2" type="ORF">RM519_06155</name>
</gene>
<protein>
    <submittedName>
        <fullName evidence="2">Serine hydrolase domain-containing protein</fullName>
        <ecNumber evidence="2">3.1.1.103</ecNumber>
    </submittedName>
</protein>
<dbReference type="InterPro" id="IPR050491">
    <property type="entry name" value="AmpC-like"/>
</dbReference>
<dbReference type="PANTHER" id="PTHR46825:SF9">
    <property type="entry name" value="BETA-LACTAMASE-RELATED DOMAIN-CONTAINING PROTEIN"/>
    <property type="match status" value="1"/>
</dbReference>
<organism evidence="2 3">
    <name type="scientific">Urechidicola vernalis</name>
    <dbReference type="NCBI Taxonomy" id="3075600"/>
    <lineage>
        <taxon>Bacteria</taxon>
        <taxon>Pseudomonadati</taxon>
        <taxon>Bacteroidota</taxon>
        <taxon>Flavobacteriia</taxon>
        <taxon>Flavobacteriales</taxon>
        <taxon>Flavobacteriaceae</taxon>
        <taxon>Urechidicola</taxon>
    </lineage>
</organism>
<name>A0ABU2Y4S1_9FLAO</name>
<accession>A0ABU2Y4S1</accession>